<keyword evidence="1" id="KW-0131">Cell cycle</keyword>
<dbReference type="GO" id="GO:0051782">
    <property type="term" value="P:negative regulation of cell division"/>
    <property type="evidence" value="ECO:0007669"/>
    <property type="project" value="InterPro"/>
</dbReference>
<dbReference type="GO" id="GO:0009432">
    <property type="term" value="P:SOS response"/>
    <property type="evidence" value="ECO:0007669"/>
    <property type="project" value="InterPro"/>
</dbReference>
<organism evidence="1 2">
    <name type="scientific">Pseudomonas oryzihabitans</name>
    <dbReference type="NCBI Taxonomy" id="47885"/>
    <lineage>
        <taxon>Bacteria</taxon>
        <taxon>Pseudomonadati</taxon>
        <taxon>Pseudomonadota</taxon>
        <taxon>Gammaproteobacteria</taxon>
        <taxon>Pseudomonadales</taxon>
        <taxon>Pseudomonadaceae</taxon>
        <taxon>Pseudomonas</taxon>
    </lineage>
</organism>
<evidence type="ECO:0000313" key="2">
    <source>
        <dbReference type="Proteomes" id="UP000064137"/>
    </source>
</evidence>
<dbReference type="KEGG" id="por:APT59_16580"/>
<sequence>MQFPLMFDAPRSSVQELDLAPEFLLQELTAFLPKSGKPARELPAAPLPDTFSEMSLHGSQEQCLQLLAPILRQLSDKDDARWLTLVTPPSLLSNAWLRSTHLNPERVLLLQTPSAAKTLQLACEVLRKGQSHTVISWLHDLSDAGKQQLARAAAQGHSQSLNVRFA</sequence>
<dbReference type="Proteomes" id="UP000064137">
    <property type="component" value="Chromosome"/>
</dbReference>
<evidence type="ECO:0000313" key="1">
    <source>
        <dbReference type="EMBL" id="ALZ85740.1"/>
    </source>
</evidence>
<gene>
    <name evidence="1" type="ORF">APT59_16580</name>
</gene>
<reference evidence="1 2" key="1">
    <citation type="submission" date="2016-01" db="EMBL/GenBank/DDBJ databases">
        <title>Annotation of Pseudomonas oryzihabitans USDA-ARS-USMARC-56511.</title>
        <authorList>
            <person name="Harhay G.P."/>
            <person name="Harhay D.M."/>
            <person name="Smith T.P.L."/>
            <person name="Bono J.L."/>
            <person name="Heaton M.P."/>
            <person name="Clawson M.L."/>
            <person name="Chitko-Mckown C.G."/>
            <person name="Capik S.F."/>
            <person name="DeDonder K.D."/>
            <person name="Apley M.D."/>
            <person name="Lubbers B.V."/>
            <person name="White B.J."/>
            <person name="Larson R.L."/>
        </authorList>
    </citation>
    <scope>NUCLEOTIDE SEQUENCE [LARGE SCALE GENOMIC DNA]</scope>
    <source>
        <strain evidence="1 2">USDA-ARS-USMARC-56511</strain>
    </source>
</reference>
<keyword evidence="1" id="KW-0132">Cell division</keyword>
<dbReference type="AlphaFoldDB" id="A0A0U4WMP1"/>
<name>A0A0U4WMP1_9PSED</name>
<dbReference type="InterPro" id="IPR027417">
    <property type="entry name" value="P-loop_NTPase"/>
</dbReference>
<accession>A0A0U4WMP1</accession>
<dbReference type="Gene3D" id="3.40.50.300">
    <property type="entry name" value="P-loop containing nucleotide triphosphate hydrolases"/>
    <property type="match status" value="1"/>
</dbReference>
<dbReference type="GO" id="GO:0051301">
    <property type="term" value="P:cell division"/>
    <property type="evidence" value="ECO:0007669"/>
    <property type="project" value="UniProtKB-KW"/>
</dbReference>
<dbReference type="OrthoDB" id="7027674at2"/>
<protein>
    <submittedName>
        <fullName evidence="1">Cell division protein</fullName>
    </submittedName>
</protein>
<dbReference type="Pfam" id="PF03846">
    <property type="entry name" value="SulA"/>
    <property type="match status" value="1"/>
</dbReference>
<dbReference type="RefSeq" id="WP_059315860.1">
    <property type="nucleotide sequence ID" value="NZ_CP013987.1"/>
</dbReference>
<dbReference type="EMBL" id="CP013987">
    <property type="protein sequence ID" value="ALZ85740.1"/>
    <property type="molecule type" value="Genomic_DNA"/>
</dbReference>
<dbReference type="NCBIfam" id="NF041583">
    <property type="entry name" value="SOS_SulA_aeru"/>
    <property type="match status" value="1"/>
</dbReference>
<dbReference type="InterPro" id="IPR004596">
    <property type="entry name" value="Cell_div_suppressor_SulA"/>
</dbReference>
<dbReference type="SUPFAM" id="SSF52540">
    <property type="entry name" value="P-loop containing nucleoside triphosphate hydrolases"/>
    <property type="match status" value="1"/>
</dbReference>
<proteinExistence type="predicted"/>